<organism evidence="1 2">
    <name type="scientific">Penicillium subrubescens</name>
    <dbReference type="NCBI Taxonomy" id="1316194"/>
    <lineage>
        <taxon>Eukaryota</taxon>
        <taxon>Fungi</taxon>
        <taxon>Dikarya</taxon>
        <taxon>Ascomycota</taxon>
        <taxon>Pezizomycotina</taxon>
        <taxon>Eurotiomycetes</taxon>
        <taxon>Eurotiomycetidae</taxon>
        <taxon>Eurotiales</taxon>
        <taxon>Aspergillaceae</taxon>
        <taxon>Penicillium</taxon>
    </lineage>
</organism>
<accession>A0A1Q5UQX6</accession>
<sequence>MGRLPWSRDTTQIEYPGSPRHERSLAVVLDGTWLDATDTLHAQGYYLERRLEPSTLHSHSSNVREKSTVVTQ</sequence>
<reference evidence="1 2" key="1">
    <citation type="submission" date="2016-10" db="EMBL/GenBank/DDBJ databases">
        <title>Genome sequence of the ascomycete fungus Penicillium subrubescens.</title>
        <authorList>
            <person name="De Vries R.P."/>
            <person name="Peng M."/>
            <person name="Dilokpimol A."/>
            <person name="Hilden K."/>
            <person name="Makela M.R."/>
            <person name="Grigoriev I."/>
            <person name="Riley R."/>
            <person name="Granchi Z."/>
        </authorList>
    </citation>
    <scope>NUCLEOTIDE SEQUENCE [LARGE SCALE GENOMIC DNA]</scope>
    <source>
        <strain evidence="1 2">CBS 132785</strain>
    </source>
</reference>
<name>A0A1Q5UQX6_9EURO</name>
<evidence type="ECO:0000313" key="1">
    <source>
        <dbReference type="EMBL" id="OKP14876.1"/>
    </source>
</evidence>
<proteinExistence type="predicted"/>
<dbReference type="AlphaFoldDB" id="A0A1Q5UQX6"/>
<keyword evidence="2" id="KW-1185">Reference proteome</keyword>
<evidence type="ECO:0000313" key="2">
    <source>
        <dbReference type="Proteomes" id="UP000186955"/>
    </source>
</evidence>
<gene>
    <name evidence="1" type="ORF">PENSUB_5472</name>
</gene>
<comment type="caution">
    <text evidence="1">The sequence shown here is derived from an EMBL/GenBank/DDBJ whole genome shotgun (WGS) entry which is preliminary data.</text>
</comment>
<dbReference type="Proteomes" id="UP000186955">
    <property type="component" value="Unassembled WGS sequence"/>
</dbReference>
<dbReference type="EMBL" id="MNBE01000056">
    <property type="protein sequence ID" value="OKP14876.1"/>
    <property type="molecule type" value="Genomic_DNA"/>
</dbReference>
<protein>
    <submittedName>
        <fullName evidence="1">Uncharacterized protein</fullName>
    </submittedName>
</protein>